<sequence length="538" mass="61048">MVQLTNFDKLWPAPKQLFTTVAAVPMAVKDESEDYFDEMQGPLNKRSKLAELDEQLESKMVMPSPHYDPLEEPSPLGLRLKKSPSFLDLIQMRLSQGKPVSTSSFTGSSLETGKNKEFYSTALSNSVDKIKASNFPASILRIGNWEVRKATVWSDFNMSNRPLTEQYVSRYEGDLVAKCYYAKHKLVWEVLDGGLKNKIEIQWSDITALKATYPENGSETLDVVLARRPLFFRETNPQPRKHTLWQATSDFTGGQASIHRRHFLQCQQGLLNKHFEKLIQCDPRLKSLSLHPDIILESSCFEPSCLEDKDESKCLGFDKLKENHESSAEFHDPKRLCAKTGARNTIDLSARQMNFHDSGISVMGAQMINDNIYRENKSLSNHHVQMEQLKVPELNASMSKDDLVSHLEHCISEQMASGNPVFSADCLLNKETLEEWADYFLTDSQSFVSDEKSLLSKVDSLNRLLQKDPSNENLQSASNTGIEGRQDFIDDDSKQLPARKKVFDDPQPCGISRKDSIGEFLMNFPRIASIPQYLHLLV</sequence>
<protein>
    <recommendedName>
        <fullName evidence="2">TRF2/HOY1 PH-like domain-containing protein</fullName>
    </recommendedName>
</protein>
<dbReference type="PANTHER" id="PTHR33494">
    <property type="entry name" value="OS02G0793800 PROTEIN"/>
    <property type="match status" value="1"/>
</dbReference>
<dbReference type="AlphaFoldDB" id="A0AAV7GV26"/>
<dbReference type="Proteomes" id="UP000775213">
    <property type="component" value="Unassembled WGS sequence"/>
</dbReference>
<name>A0AAV7GV26_DENCH</name>
<gene>
    <name evidence="3" type="ORF">IEQ34_012236</name>
</gene>
<feature type="region of interest" description="Disordered" evidence="1">
    <location>
        <begin position="468"/>
        <end position="487"/>
    </location>
</feature>
<evidence type="ECO:0000256" key="1">
    <source>
        <dbReference type="SAM" id="MobiDB-lite"/>
    </source>
</evidence>
<keyword evidence="4" id="KW-1185">Reference proteome</keyword>
<dbReference type="EMBL" id="JAGFBR010000011">
    <property type="protein sequence ID" value="KAH0459422.1"/>
    <property type="molecule type" value="Genomic_DNA"/>
</dbReference>
<reference evidence="3 4" key="1">
    <citation type="journal article" date="2021" name="Hortic Res">
        <title>Chromosome-scale assembly of the Dendrobium chrysotoxum genome enhances the understanding of orchid evolution.</title>
        <authorList>
            <person name="Zhang Y."/>
            <person name="Zhang G.Q."/>
            <person name="Zhang D."/>
            <person name="Liu X.D."/>
            <person name="Xu X.Y."/>
            <person name="Sun W.H."/>
            <person name="Yu X."/>
            <person name="Zhu X."/>
            <person name="Wang Z.W."/>
            <person name="Zhao X."/>
            <person name="Zhong W.Y."/>
            <person name="Chen H."/>
            <person name="Yin W.L."/>
            <person name="Huang T."/>
            <person name="Niu S.C."/>
            <person name="Liu Z.J."/>
        </authorList>
    </citation>
    <scope>NUCLEOTIDE SEQUENCE [LARGE SCALE GENOMIC DNA]</scope>
    <source>
        <strain evidence="3">Lindl</strain>
    </source>
</reference>
<evidence type="ECO:0000313" key="4">
    <source>
        <dbReference type="Proteomes" id="UP000775213"/>
    </source>
</evidence>
<evidence type="ECO:0000313" key="3">
    <source>
        <dbReference type="EMBL" id="KAH0459422.1"/>
    </source>
</evidence>
<proteinExistence type="predicted"/>
<evidence type="ECO:0000259" key="2">
    <source>
        <dbReference type="Pfam" id="PF24818"/>
    </source>
</evidence>
<organism evidence="3 4">
    <name type="scientific">Dendrobium chrysotoxum</name>
    <name type="common">Orchid</name>
    <dbReference type="NCBI Taxonomy" id="161865"/>
    <lineage>
        <taxon>Eukaryota</taxon>
        <taxon>Viridiplantae</taxon>
        <taxon>Streptophyta</taxon>
        <taxon>Embryophyta</taxon>
        <taxon>Tracheophyta</taxon>
        <taxon>Spermatophyta</taxon>
        <taxon>Magnoliopsida</taxon>
        <taxon>Liliopsida</taxon>
        <taxon>Asparagales</taxon>
        <taxon>Orchidaceae</taxon>
        <taxon>Epidendroideae</taxon>
        <taxon>Malaxideae</taxon>
        <taxon>Dendrobiinae</taxon>
        <taxon>Dendrobium</taxon>
    </lineage>
</organism>
<dbReference type="Pfam" id="PF24818">
    <property type="entry name" value="PH_TRF2_HOY1"/>
    <property type="match status" value="1"/>
</dbReference>
<accession>A0AAV7GV26</accession>
<dbReference type="PANTHER" id="PTHR33494:SF1">
    <property type="entry name" value="C2H2-TYPE DOMAIN-CONTAINING PROTEIN-RELATED"/>
    <property type="match status" value="1"/>
</dbReference>
<dbReference type="InterPro" id="IPR057939">
    <property type="entry name" value="TRF2_HOY1_PH"/>
</dbReference>
<feature type="compositionally biased region" description="Polar residues" evidence="1">
    <location>
        <begin position="471"/>
        <end position="481"/>
    </location>
</feature>
<comment type="caution">
    <text evidence="3">The sequence shown here is derived from an EMBL/GenBank/DDBJ whole genome shotgun (WGS) entry which is preliminary data.</text>
</comment>
<feature type="domain" description="TRF2/HOY1 PH-like" evidence="2">
    <location>
        <begin position="166"/>
        <end position="272"/>
    </location>
</feature>